<gene>
    <name evidence="2" type="ORF">C8Q71DRAFT_101330</name>
</gene>
<proteinExistence type="predicted"/>
<dbReference type="EMBL" id="JADCUA010000012">
    <property type="protein sequence ID" value="KAH9835886.1"/>
    <property type="molecule type" value="Genomic_DNA"/>
</dbReference>
<organism evidence="2 3">
    <name type="scientific">Rhodofomes roseus</name>
    <dbReference type="NCBI Taxonomy" id="34475"/>
    <lineage>
        <taxon>Eukaryota</taxon>
        <taxon>Fungi</taxon>
        <taxon>Dikarya</taxon>
        <taxon>Basidiomycota</taxon>
        <taxon>Agaricomycotina</taxon>
        <taxon>Agaricomycetes</taxon>
        <taxon>Polyporales</taxon>
        <taxon>Rhodofomes</taxon>
    </lineage>
</organism>
<dbReference type="Proteomes" id="UP000814176">
    <property type="component" value="Unassembled WGS sequence"/>
</dbReference>
<dbReference type="InterPro" id="IPR052396">
    <property type="entry name" value="Meiotic_Drive_Suppr_Kinase"/>
</dbReference>
<dbReference type="GeneID" id="71996990"/>
<reference evidence="2 3" key="1">
    <citation type="journal article" date="2021" name="Environ. Microbiol.">
        <title>Gene family expansions and transcriptome signatures uncover fungal adaptations to wood decay.</title>
        <authorList>
            <person name="Hage H."/>
            <person name="Miyauchi S."/>
            <person name="Viragh M."/>
            <person name="Drula E."/>
            <person name="Min B."/>
            <person name="Chaduli D."/>
            <person name="Navarro D."/>
            <person name="Favel A."/>
            <person name="Norest M."/>
            <person name="Lesage-Meessen L."/>
            <person name="Balint B."/>
            <person name="Merenyi Z."/>
            <person name="de Eugenio L."/>
            <person name="Morin E."/>
            <person name="Martinez A.T."/>
            <person name="Baldrian P."/>
            <person name="Stursova M."/>
            <person name="Martinez M.J."/>
            <person name="Novotny C."/>
            <person name="Magnuson J.K."/>
            <person name="Spatafora J.W."/>
            <person name="Maurice S."/>
            <person name="Pangilinan J."/>
            <person name="Andreopoulos W."/>
            <person name="LaButti K."/>
            <person name="Hundley H."/>
            <person name="Na H."/>
            <person name="Kuo A."/>
            <person name="Barry K."/>
            <person name="Lipzen A."/>
            <person name="Henrissat B."/>
            <person name="Riley R."/>
            <person name="Ahrendt S."/>
            <person name="Nagy L.G."/>
            <person name="Grigoriev I.V."/>
            <person name="Martin F."/>
            <person name="Rosso M.N."/>
        </authorList>
    </citation>
    <scope>NUCLEOTIDE SEQUENCE [LARGE SCALE GENOMIC DNA]</scope>
    <source>
        <strain evidence="2 3">CIRM-BRFM 1785</strain>
    </source>
</reference>
<evidence type="ECO:0000313" key="3">
    <source>
        <dbReference type="Proteomes" id="UP000814176"/>
    </source>
</evidence>
<dbReference type="SUPFAM" id="SSF56112">
    <property type="entry name" value="Protein kinase-like (PK-like)"/>
    <property type="match status" value="1"/>
</dbReference>
<comment type="caution">
    <text evidence="2">The sequence shown here is derived from an EMBL/GenBank/DDBJ whole genome shotgun (WGS) entry which is preliminary data.</text>
</comment>
<dbReference type="PANTHER" id="PTHR37171">
    <property type="entry name" value="SERINE/THREONINE-PROTEIN KINASE YRZF-RELATED"/>
    <property type="match status" value="1"/>
</dbReference>
<keyword evidence="3" id="KW-1185">Reference proteome</keyword>
<evidence type="ECO:0000259" key="1">
    <source>
        <dbReference type="PROSITE" id="PS50011"/>
    </source>
</evidence>
<name>A0ABQ8KE10_9APHY</name>
<protein>
    <recommendedName>
        <fullName evidence="1">Protein kinase domain-containing protein</fullName>
    </recommendedName>
</protein>
<dbReference type="Gene3D" id="1.10.510.10">
    <property type="entry name" value="Transferase(Phosphotransferase) domain 1"/>
    <property type="match status" value="1"/>
</dbReference>
<dbReference type="PANTHER" id="PTHR37171:SF1">
    <property type="entry name" value="SERINE_THREONINE-PROTEIN KINASE YRZF-RELATED"/>
    <property type="match status" value="1"/>
</dbReference>
<sequence length="236" mass="26536">MIVGTTLDVIFDEFTAVRLQSRSRKSPDAYVKLNSKWNFCADATPAGPTQGALNINRVYHATLETYQSPVARSRADPPEVAVKWVRGSLGVEKMRYEAALYRGELKHLQGDVVPRFYGLFTGEIDGEVVGCLVLEWCNNSYSLKREELNRRRMSAIYRLHAAGILHGQLRDAGHFLYSQDGRVRIVDFSTARLHHCPTHSECSTFERGRSPEICEELSTMEVCLGICSAGWAIQSH</sequence>
<dbReference type="RefSeq" id="XP_047778263.1">
    <property type="nucleotide sequence ID" value="XM_047916258.1"/>
</dbReference>
<accession>A0ABQ8KE10</accession>
<dbReference type="InterPro" id="IPR011009">
    <property type="entry name" value="Kinase-like_dom_sf"/>
</dbReference>
<dbReference type="PROSITE" id="PS50011">
    <property type="entry name" value="PROTEIN_KINASE_DOM"/>
    <property type="match status" value="1"/>
</dbReference>
<feature type="domain" description="Protein kinase" evidence="1">
    <location>
        <begin position="44"/>
        <end position="236"/>
    </location>
</feature>
<dbReference type="InterPro" id="IPR000719">
    <property type="entry name" value="Prot_kinase_dom"/>
</dbReference>
<evidence type="ECO:0000313" key="2">
    <source>
        <dbReference type="EMBL" id="KAH9835886.1"/>
    </source>
</evidence>